<evidence type="ECO:0000313" key="1">
    <source>
        <dbReference type="EMBL" id="KAJ8436006.1"/>
    </source>
</evidence>
<dbReference type="Proteomes" id="UP001153076">
    <property type="component" value="Unassembled WGS sequence"/>
</dbReference>
<evidence type="ECO:0000313" key="2">
    <source>
        <dbReference type="Proteomes" id="UP001153076"/>
    </source>
</evidence>
<reference evidence="1" key="1">
    <citation type="submission" date="2022-04" db="EMBL/GenBank/DDBJ databases">
        <title>Carnegiea gigantea Genome sequencing and assembly v2.</title>
        <authorList>
            <person name="Copetti D."/>
            <person name="Sanderson M.J."/>
            <person name="Burquez A."/>
            <person name="Wojciechowski M.F."/>
        </authorList>
    </citation>
    <scope>NUCLEOTIDE SEQUENCE</scope>
    <source>
        <strain evidence="1">SGP5-SGP5p</strain>
        <tissue evidence="1">Aerial part</tissue>
    </source>
</reference>
<dbReference type="EMBL" id="JAKOGI010000370">
    <property type="protein sequence ID" value="KAJ8436006.1"/>
    <property type="molecule type" value="Genomic_DNA"/>
</dbReference>
<accession>A0A9Q1QC54</accession>
<organism evidence="1 2">
    <name type="scientific">Carnegiea gigantea</name>
    <dbReference type="NCBI Taxonomy" id="171969"/>
    <lineage>
        <taxon>Eukaryota</taxon>
        <taxon>Viridiplantae</taxon>
        <taxon>Streptophyta</taxon>
        <taxon>Embryophyta</taxon>
        <taxon>Tracheophyta</taxon>
        <taxon>Spermatophyta</taxon>
        <taxon>Magnoliopsida</taxon>
        <taxon>eudicotyledons</taxon>
        <taxon>Gunneridae</taxon>
        <taxon>Pentapetalae</taxon>
        <taxon>Caryophyllales</taxon>
        <taxon>Cactineae</taxon>
        <taxon>Cactaceae</taxon>
        <taxon>Cactoideae</taxon>
        <taxon>Echinocereeae</taxon>
        <taxon>Carnegiea</taxon>
    </lineage>
</organism>
<keyword evidence="2" id="KW-1185">Reference proteome</keyword>
<sequence length="199" mass="22075">MVPAVNPFSSEIAFCDSRLMMHYRDTGCWEHIAAKLLLSLLDGYLVAGLELLAAPCNLIMPNILAASRSAKFTKIAAVMLRVLVAFSQEQELELSLIFSVFLGCSRCFTNKHDVITQQEAVIVLLLKVLTVELLTSALADFACLLNSTTVNYFLSQLRQDDGDSQDDGEKHQHLAQPCHFVSAHIHATYTTTELINCRD</sequence>
<dbReference type="AlphaFoldDB" id="A0A9Q1QC54"/>
<proteinExistence type="predicted"/>
<gene>
    <name evidence="1" type="ORF">Cgig2_007664</name>
</gene>
<name>A0A9Q1QC54_9CARY</name>
<protein>
    <submittedName>
        <fullName evidence="1">Uncharacterized protein</fullName>
    </submittedName>
</protein>
<comment type="caution">
    <text evidence="1">The sequence shown here is derived from an EMBL/GenBank/DDBJ whole genome shotgun (WGS) entry which is preliminary data.</text>
</comment>